<feature type="compositionally biased region" description="Polar residues" evidence="1">
    <location>
        <begin position="40"/>
        <end position="52"/>
    </location>
</feature>
<dbReference type="AlphaFoldDB" id="A0A420HHG0"/>
<reference evidence="2 3" key="1">
    <citation type="journal article" date="2018" name="BMC Genomics">
        <title>Comparative genome analyses reveal sequence features reflecting distinct modes of host-adaptation between dicot and monocot powdery mildew.</title>
        <authorList>
            <person name="Wu Y."/>
            <person name="Ma X."/>
            <person name="Pan Z."/>
            <person name="Kale S.D."/>
            <person name="Song Y."/>
            <person name="King H."/>
            <person name="Zhang Q."/>
            <person name="Presley C."/>
            <person name="Deng X."/>
            <person name="Wei C.I."/>
            <person name="Xiao S."/>
        </authorList>
    </citation>
    <scope>NUCLEOTIDE SEQUENCE [LARGE SCALE GENOMIC DNA]</scope>
    <source>
        <strain evidence="2">UMSG3</strain>
    </source>
</reference>
<name>A0A420HHG0_9PEZI</name>
<organism evidence="2 3">
    <name type="scientific">Golovinomyces cichoracearum</name>
    <dbReference type="NCBI Taxonomy" id="62708"/>
    <lineage>
        <taxon>Eukaryota</taxon>
        <taxon>Fungi</taxon>
        <taxon>Dikarya</taxon>
        <taxon>Ascomycota</taxon>
        <taxon>Pezizomycotina</taxon>
        <taxon>Leotiomycetes</taxon>
        <taxon>Erysiphales</taxon>
        <taxon>Erysiphaceae</taxon>
        <taxon>Golovinomyces</taxon>
    </lineage>
</organism>
<gene>
    <name evidence="2" type="ORF">GcM3_192044</name>
</gene>
<accession>A0A420HHG0</accession>
<sequence length="96" mass="10526">LAKARKDGDLISAVYHATQIQSPPQQKHGDKSISTLPQTIDSRKVSAQSDKNSVADEKPNLEKPSAIGSYDNVIDKIFKANSRFNSETDQSNNRAL</sequence>
<evidence type="ECO:0000256" key="1">
    <source>
        <dbReference type="SAM" id="MobiDB-lite"/>
    </source>
</evidence>
<keyword evidence="3" id="KW-1185">Reference proteome</keyword>
<feature type="region of interest" description="Disordered" evidence="1">
    <location>
        <begin position="40"/>
        <end position="63"/>
    </location>
</feature>
<proteinExistence type="predicted"/>
<dbReference type="EMBL" id="MCBQ01019241">
    <property type="protein sequence ID" value="RKF56853.1"/>
    <property type="molecule type" value="Genomic_DNA"/>
</dbReference>
<protein>
    <submittedName>
        <fullName evidence="2">Uncharacterized protein</fullName>
    </submittedName>
</protein>
<comment type="caution">
    <text evidence="2">The sequence shown here is derived from an EMBL/GenBank/DDBJ whole genome shotgun (WGS) entry which is preliminary data.</text>
</comment>
<feature type="non-terminal residue" evidence="2">
    <location>
        <position position="1"/>
    </location>
</feature>
<dbReference type="Proteomes" id="UP000283383">
    <property type="component" value="Unassembled WGS sequence"/>
</dbReference>
<evidence type="ECO:0000313" key="2">
    <source>
        <dbReference type="EMBL" id="RKF56853.1"/>
    </source>
</evidence>
<evidence type="ECO:0000313" key="3">
    <source>
        <dbReference type="Proteomes" id="UP000283383"/>
    </source>
</evidence>